<reference evidence="13" key="2">
    <citation type="submission" date="2023-06" db="EMBL/GenBank/DDBJ databases">
        <authorList>
            <consortium name="Lawrence Berkeley National Laboratory"/>
            <person name="Haridas S."/>
            <person name="Hensen N."/>
            <person name="Bonometti L."/>
            <person name="Westerberg I."/>
            <person name="Brannstrom I.O."/>
            <person name="Guillou S."/>
            <person name="Cros-Aarteil S."/>
            <person name="Calhoun S."/>
            <person name="Kuo A."/>
            <person name="Mondo S."/>
            <person name="Pangilinan J."/>
            <person name="Riley R."/>
            <person name="Labutti K."/>
            <person name="Andreopoulos B."/>
            <person name="Lipzen A."/>
            <person name="Chen C."/>
            <person name="Yanf M."/>
            <person name="Daum C."/>
            <person name="Ng V."/>
            <person name="Clum A."/>
            <person name="Steindorff A."/>
            <person name="Ohm R."/>
            <person name="Martin F."/>
            <person name="Silar P."/>
            <person name="Natvig D."/>
            <person name="Lalanne C."/>
            <person name="Gautier V."/>
            <person name="Ament-Velasquez S.L."/>
            <person name="Kruys A."/>
            <person name="Hutchinson M.I."/>
            <person name="Powell A.J."/>
            <person name="Barry K."/>
            <person name="Miller A.N."/>
            <person name="Grigoriev I.V."/>
            <person name="Debuchy R."/>
            <person name="Gladieux P."/>
            <person name="Thoren M.H."/>
            <person name="Johannesson H."/>
        </authorList>
    </citation>
    <scope>NUCLEOTIDE SEQUENCE</scope>
    <source>
        <strain evidence="13">CBS 118394</strain>
    </source>
</reference>
<dbReference type="CDD" id="cd05195">
    <property type="entry name" value="enoyl_red"/>
    <property type="match status" value="1"/>
</dbReference>
<dbReference type="Pfam" id="PF14765">
    <property type="entry name" value="PS-DH"/>
    <property type="match status" value="1"/>
</dbReference>
<dbReference type="SUPFAM" id="SSF47336">
    <property type="entry name" value="ACP-like"/>
    <property type="match status" value="1"/>
</dbReference>
<dbReference type="Gene3D" id="3.90.180.10">
    <property type="entry name" value="Medium-chain alcohol dehydrogenases, catalytic domain"/>
    <property type="match status" value="1"/>
</dbReference>
<feature type="domain" description="Carrier" evidence="10">
    <location>
        <begin position="2349"/>
        <end position="2424"/>
    </location>
</feature>
<dbReference type="Pfam" id="PF16197">
    <property type="entry name" value="KAsynt_C_assoc"/>
    <property type="match status" value="1"/>
</dbReference>
<dbReference type="PROSITE" id="PS50075">
    <property type="entry name" value="CARRIER"/>
    <property type="match status" value="1"/>
</dbReference>
<evidence type="ECO:0000259" key="12">
    <source>
        <dbReference type="PROSITE" id="PS52019"/>
    </source>
</evidence>
<dbReference type="InterPro" id="IPR014030">
    <property type="entry name" value="Ketoacyl_synth_N"/>
</dbReference>
<keyword evidence="5" id="KW-0560">Oxidoreductase</keyword>
<dbReference type="PROSITE" id="PS00440">
    <property type="entry name" value="ACYLTRANSF_C_2"/>
    <property type="match status" value="1"/>
</dbReference>
<dbReference type="InterPro" id="IPR049551">
    <property type="entry name" value="PKS_DH_C"/>
</dbReference>
<dbReference type="InterPro" id="IPR001227">
    <property type="entry name" value="Ac_transferase_dom_sf"/>
</dbReference>
<feature type="active site" description="Proton acceptor; for dehydratase activity" evidence="9">
    <location>
        <position position="958"/>
    </location>
</feature>
<dbReference type="Pfam" id="PF23114">
    <property type="entry name" value="NAD-bd_HRPKS_sdrA"/>
    <property type="match status" value="1"/>
</dbReference>
<dbReference type="InterPro" id="IPR056501">
    <property type="entry name" value="NAD-bd_HRPKS_sdrA"/>
</dbReference>
<evidence type="ECO:0000313" key="13">
    <source>
        <dbReference type="EMBL" id="KAK3315855.1"/>
    </source>
</evidence>
<dbReference type="Pfam" id="PF13602">
    <property type="entry name" value="ADH_zinc_N_2"/>
    <property type="match status" value="1"/>
</dbReference>
<evidence type="ECO:0000259" key="10">
    <source>
        <dbReference type="PROSITE" id="PS50075"/>
    </source>
</evidence>
<dbReference type="Pfam" id="PF00698">
    <property type="entry name" value="Acyl_transf_1"/>
    <property type="match status" value="1"/>
</dbReference>
<evidence type="ECO:0000256" key="2">
    <source>
        <dbReference type="ARBA" id="ARBA00022450"/>
    </source>
</evidence>
<proteinExistence type="inferred from homology"/>
<dbReference type="InterPro" id="IPR016039">
    <property type="entry name" value="Thiolase-like"/>
</dbReference>
<evidence type="ECO:0000256" key="8">
    <source>
        <dbReference type="PIRSR" id="PIRSR600542-1"/>
    </source>
</evidence>
<dbReference type="SUPFAM" id="SSF51735">
    <property type="entry name" value="NAD(P)-binding Rossmann-fold domains"/>
    <property type="match status" value="2"/>
</dbReference>
<dbReference type="InterPro" id="IPR009081">
    <property type="entry name" value="PP-bd_ACP"/>
</dbReference>
<dbReference type="InterPro" id="IPR020807">
    <property type="entry name" value="PKS_DH"/>
</dbReference>
<dbReference type="InterPro" id="IPR042104">
    <property type="entry name" value="PKS_dehydratase_sf"/>
</dbReference>
<dbReference type="CDD" id="cd00833">
    <property type="entry name" value="PKS"/>
    <property type="match status" value="1"/>
</dbReference>
<feature type="region of interest" description="C-terminal hotdog fold" evidence="9">
    <location>
        <begin position="1103"/>
        <end position="1260"/>
    </location>
</feature>
<dbReference type="InterPro" id="IPR013968">
    <property type="entry name" value="PKS_KR"/>
</dbReference>
<feature type="domain" description="Ketosynthase family 3 (KS3)" evidence="11">
    <location>
        <begin position="10"/>
        <end position="436"/>
    </location>
</feature>
<evidence type="ECO:0008006" key="15">
    <source>
        <dbReference type="Google" id="ProtNLM"/>
    </source>
</evidence>
<feature type="region of interest" description="N-terminal hotdog fold" evidence="9">
    <location>
        <begin position="926"/>
        <end position="1067"/>
    </location>
</feature>
<dbReference type="GO" id="GO:0016491">
    <property type="term" value="F:oxidoreductase activity"/>
    <property type="evidence" value="ECO:0007669"/>
    <property type="project" value="UniProtKB-KW"/>
</dbReference>
<dbReference type="SMART" id="SM00827">
    <property type="entry name" value="PKS_AT"/>
    <property type="match status" value="1"/>
</dbReference>
<dbReference type="PROSITE" id="PS52019">
    <property type="entry name" value="PKS_MFAS_DH"/>
    <property type="match status" value="1"/>
</dbReference>
<dbReference type="InterPro" id="IPR013154">
    <property type="entry name" value="ADH-like_N"/>
</dbReference>
<dbReference type="InterPro" id="IPR039551">
    <property type="entry name" value="Cho/carn_acyl_trans"/>
</dbReference>
<keyword evidence="4" id="KW-0808">Transferase</keyword>
<dbReference type="InterPro" id="IPR050091">
    <property type="entry name" value="PKS_NRPS_Biosynth_Enz"/>
</dbReference>
<evidence type="ECO:0000259" key="11">
    <source>
        <dbReference type="PROSITE" id="PS52004"/>
    </source>
</evidence>
<dbReference type="Gene3D" id="3.30.559.10">
    <property type="entry name" value="Chloramphenicol acetyltransferase-like domain"/>
    <property type="match status" value="1"/>
</dbReference>
<keyword evidence="6" id="KW-0511">Multifunctional enzyme</keyword>
<dbReference type="Gene3D" id="3.30.559.70">
    <property type="entry name" value="Choline/Carnitine o-acyltransferase, domain 2"/>
    <property type="match status" value="1"/>
</dbReference>
<comment type="similarity">
    <text evidence="1">Belongs to the carnitine/choline acetyltransferase family.</text>
</comment>
<dbReference type="SUPFAM" id="SSF50129">
    <property type="entry name" value="GroES-like"/>
    <property type="match status" value="1"/>
</dbReference>
<dbReference type="SMART" id="SM00822">
    <property type="entry name" value="PKS_KR"/>
    <property type="match status" value="1"/>
</dbReference>
<dbReference type="FunFam" id="3.40.50.720:FF:000209">
    <property type="entry name" value="Polyketide synthase Pks12"/>
    <property type="match status" value="1"/>
</dbReference>
<dbReference type="InterPro" id="IPR023213">
    <property type="entry name" value="CAT-like_dom_sf"/>
</dbReference>
<dbReference type="Gene3D" id="3.40.47.10">
    <property type="match status" value="1"/>
</dbReference>
<dbReference type="InterPro" id="IPR057326">
    <property type="entry name" value="KR_dom"/>
</dbReference>
<evidence type="ECO:0000256" key="9">
    <source>
        <dbReference type="PROSITE-ProRule" id="PRU01363"/>
    </source>
</evidence>
<dbReference type="SMART" id="SM00826">
    <property type="entry name" value="PKS_DH"/>
    <property type="match status" value="1"/>
</dbReference>
<comment type="caution">
    <text evidence="13">The sequence shown here is derived from an EMBL/GenBank/DDBJ whole genome shotgun (WGS) entry which is preliminary data.</text>
</comment>
<dbReference type="InterPro" id="IPR036291">
    <property type="entry name" value="NAD(P)-bd_dom_sf"/>
</dbReference>
<feature type="domain" description="PKS/mFAS DH" evidence="12">
    <location>
        <begin position="926"/>
        <end position="1260"/>
    </location>
</feature>
<dbReference type="Pfam" id="PF08659">
    <property type="entry name" value="KR"/>
    <property type="match status" value="1"/>
</dbReference>
<evidence type="ECO:0000256" key="1">
    <source>
        <dbReference type="ARBA" id="ARBA00005232"/>
    </source>
</evidence>
<protein>
    <recommendedName>
        <fullName evidence="15">Polyketide synthase</fullName>
    </recommendedName>
</protein>
<dbReference type="InterPro" id="IPR020843">
    <property type="entry name" value="ER"/>
</dbReference>
<dbReference type="InterPro" id="IPR016035">
    <property type="entry name" value="Acyl_Trfase/lysoPLipase"/>
</dbReference>
<dbReference type="Pfam" id="PF02801">
    <property type="entry name" value="Ketoacyl-synt_C"/>
    <property type="match status" value="1"/>
</dbReference>
<dbReference type="Pfam" id="PF08240">
    <property type="entry name" value="ADH_N"/>
    <property type="match status" value="1"/>
</dbReference>
<dbReference type="PROSITE" id="PS52004">
    <property type="entry name" value="KS3_2"/>
    <property type="match status" value="1"/>
</dbReference>
<feature type="active site" description="Proton acceptor" evidence="8">
    <location>
        <position position="2771"/>
    </location>
</feature>
<dbReference type="InterPro" id="IPR049552">
    <property type="entry name" value="PKS_DH_N"/>
</dbReference>
<keyword evidence="3" id="KW-0597">Phosphoprotein</keyword>
<dbReference type="Pfam" id="PF00550">
    <property type="entry name" value="PP-binding"/>
    <property type="match status" value="1"/>
</dbReference>
<sequence>MAGTQNGGGSGRIAVVGMACRLPGGADSPQSLWSMLAEGRHGRKEVPRDRWNWESFYHKATDAKDATNFSHGYFLNEDVSLFDARFFGIASAEATGIDPQQRLLLEVTYEASENAGIPLEKLRGSNTSVHMAMFSKDYDRMGYKDGAQLHKSHILGSGDAILANRISYLLDLKGTSNALDTGCSGSLLALHQACQTLRADEAEIALAGASQLLLSPDQSTAMSSLTNKDGRCYTFDDRGAGYARGEGLGVLVLKKLDRAIADGDNIQAVIVESGSNHDGKTSGIFLPNPDAQEALARAVYAKAGLDPTETLFVEAHGTGTQAGDKAEIGSISKVFGREAGRKGELVVGSIKSNIGHLEASSGVASLVKAVMVLKKNQIPPQLNFVTPKPTLHLDERGIKIPLELTPLTPVGYEGPRRVSVNSFGYGGTNAHAILEAYDADAITTKALTNGNRPSSTAQEKLVVVSADTELSLTNLISRLRTWLTSDNGKATSFDDLVYTLNVRRSKLSYRASVIATDSEDLGKALGDTKQVRPVKASRDHVALGFIFTGQGAQWYAMGRELLTTSEIFASTIAHCNQVMKDLGCEWDLVEELSRDKETSRLGESRFSQPCTTAVQIALVDLLATRHGIRPEAVCGHSSGEIAAAYTAGALSREAAMQVSYLRGVCSSKAKALNITKGAMLAVGEGEAAINKRIAKLDSSLGKVVVACVNSPESITASGDEPAIDQLQAMLESAGVFNRKLKVDSAYHSHHMEVVSEMYTSSLDAVGMKGDVPSEDVAFFSSVTGARKHSGFGPAYWNSNSVGQVKFSAAAALVADHLSKSNESGKSKVVIAEIGPHSALAGPLRQTLSEVKYDYLSALVRNESAVRTVLAMVGKLFEFGGQVKLDDGHRYKVVDTLPTYPWDHSAGSYWHESRLSKDYRLRKFPRHDLVGILDVASSPYEPRWRHHVSLEALPWLRDHVIDQFVIFPGAGYLVMVLEAMKQLFQIRKTPGVLKNVNFRDVTFAKPVVIYDDPGAQGSREVELQLVITPSRQHAGSPWENFRVLSYDSQNESWIDNCHGLVSWDAEVAQTQNQTDFVAAADAGLGHLTAAAADKLFESIQSSSPTTIPTAEAYTDLRSSGNEYGPTFQLLDEIHVGKSRGTAKIVMKDIAETMPGQYMQAHTIHPSAFDSILHLQSLVFRRECSVAPLMPVMIGDASIAVDGVEITAPGTELMVALELFPESKREATATFCAYHKQADGTLRPVLTGSEVRIQAVGDAAGDKDAAQKKMSYRMEWKADVDFVKADDFKKGPNPFEEYMLALVHKNPYMKVLGVAGSTAGGSADATVKLMDKLERAGGRLAVDGYTYTGVSADILEAARAKATTSQIDFKTLDISRDPVSQGFAAHTFDLAVVSGGLNASVLDTTMANVRTLLKTGGRLLVVELTALVDAADKAVYDTLEDSEDEGLEVDGPLLTVSEWDERLKRFGFSGADLAVPAYKGRSNSDVGTLIVAQAVEAAANDKIVATTTIHLTYPSDTAQAALADQLSASLRSRDIQCTQENDVWSVSADPNSLAVVIDSAEHPLLLDFGSDDPRFQQVKQLLLDGKNILWVSFQGTAGSSVELAAVKNMANGLARVARRENPDLRFITVDVQDQIQPSVVQILTQVAFSSFFGSPEATPEFEYVVRDGKLTIPRVVPDQQFASYADSTNSNNETSLVECKYLDQDRPLMFSVQVPGLLNTIRFVDNDKMAEPLGADEIQVETRAHGVNFKDVFIALGQMAPGTIMTGEVAGVITAVGTNAGRWKVGDRVVGVFVDPYGSHVRINSKGVVAIPDSVSFADAASIPITYYTAWYCLTHVARFEKGQSILIHAASGGVGQAAIQLAQLIGASDIYVTVGSAAKKKIVQEKYGIPDSHIFSSHAGNFKKHILNMTNGNGVDAVLNSLSGQGLRDSWDCVGQFGTFLEIGKTDIYGRAQLSMANFEKQITFAAVDISHMYQKRPELVATGLREIFAMVDQGTLKTAHPVTTYPMSQIEEVFRQVVARKHIGKLVLVADEKTLVQATRPKARPLKLYKDGTYVIGGGLGDLGKKMASFLAEKGAGHIVALTRRNLNVEQRKQYKAFMDSITELGGTLHIVQCDISDESSTRACGEQLRATLPPIRGIIQSALVLRDHPLEFMELDDWKISVKPKVHGTLNMHKGFCSPQTTEFFVMLSSISSIIGSNSQSNYAAGNAFQDAFAAAAKEAAQAGSITNYIAINAGAVEGSGLINNLKDGLNHGRDIASMVGSVTFDEVLATLEYAMGPQARADDATQVIMHFNRDTMEDAMGANALAEHMFDHVPSKKRQGGAKAGNGAGAKKQSVTQAIEQAQSAAEAEEIVKQALLDKFASFVGDHVRADDQPIAALGLDSLVSIELKNWVKHTFQTPLQVSELSGAKGIAPLAKLIVSRMPHLKAKTSCGAAPEEDKVAPAPKKQQPPAAAVVKNTESTGVNCCKVVQPLPDLDDVLDYWLEANAHLFTARRLETIQREIDAMRAADSPARRILEDLYAKHAASDPTNKWFSDLVTEARFLCARGPIAPWASIMASHGDTQTKTPHTQAERAAIITSAALSFRRAMNAGEVEPLELVAGKPECTFRWGWLFNSARVPQIKVDKMVSYSADAATGHDHIAVLRKGRLFKVVVQDGDKDVDFSTLQATFEAIIAQAGNEQLWSGILTTDERDSWAKTRSSLEALAPENASYFRVIDSAMFVLSLDSGKPTSPKEIAQQGYIGDGANRWFDKVLQFFVSENGRSGQITEHGIVDGNTPVRLVEWVAKGMASYTRTSQPKKIAVKLKEVTLQTTPEIDSQIGALRKKFAATTSRHAYVRETLPEFGVDYLMESGAPVKGVIDLTFQLAVRLSFGRNMLSWEPMSAAHFHTGRSDALQRATPAVNAFCDAAASSSSSLSNSELKQLLLAATKQMNGNMASMLATGRSYLRTFEVISYLWDQYANGEPKPAFLGEHVFFGRPFPPVFAQTNAFDLEADTGNPVDDFVHLVNDADGLWSILVPERTGIRFSLTGGSDKVGGFVKRLHEAAGIMKEIVKRN</sequence>
<dbReference type="Gene3D" id="3.40.366.10">
    <property type="entry name" value="Malonyl-Coenzyme A Acyl Carrier Protein, domain 2"/>
    <property type="match status" value="1"/>
</dbReference>
<dbReference type="GO" id="GO:0004312">
    <property type="term" value="F:fatty acid synthase activity"/>
    <property type="evidence" value="ECO:0007669"/>
    <property type="project" value="TreeGrafter"/>
</dbReference>
<dbReference type="InterPro" id="IPR032821">
    <property type="entry name" value="PKS_assoc"/>
</dbReference>
<dbReference type="InterPro" id="IPR049900">
    <property type="entry name" value="PKS_mFAS_DH"/>
</dbReference>
<evidence type="ECO:0000313" key="14">
    <source>
        <dbReference type="Proteomes" id="UP001283341"/>
    </source>
</evidence>
<dbReference type="GO" id="GO:0044550">
    <property type="term" value="P:secondary metabolite biosynthetic process"/>
    <property type="evidence" value="ECO:0007669"/>
    <property type="project" value="UniProtKB-ARBA"/>
</dbReference>
<organism evidence="13 14">
    <name type="scientific">Apodospora peruviana</name>
    <dbReference type="NCBI Taxonomy" id="516989"/>
    <lineage>
        <taxon>Eukaryota</taxon>
        <taxon>Fungi</taxon>
        <taxon>Dikarya</taxon>
        <taxon>Ascomycota</taxon>
        <taxon>Pezizomycotina</taxon>
        <taxon>Sordariomycetes</taxon>
        <taxon>Sordariomycetidae</taxon>
        <taxon>Sordariales</taxon>
        <taxon>Lasiosphaeriaceae</taxon>
        <taxon>Apodospora</taxon>
    </lineage>
</organism>
<dbReference type="PANTHER" id="PTHR43775:SF22">
    <property type="entry name" value="SYNTHASE, PUTATIVE (JCVI)-RELATED"/>
    <property type="match status" value="1"/>
</dbReference>
<reference evidence="13" key="1">
    <citation type="journal article" date="2023" name="Mol. Phylogenet. Evol.">
        <title>Genome-scale phylogeny and comparative genomics of the fungal order Sordariales.</title>
        <authorList>
            <person name="Hensen N."/>
            <person name="Bonometti L."/>
            <person name="Westerberg I."/>
            <person name="Brannstrom I.O."/>
            <person name="Guillou S."/>
            <person name="Cros-Aarteil S."/>
            <person name="Calhoun S."/>
            <person name="Haridas S."/>
            <person name="Kuo A."/>
            <person name="Mondo S."/>
            <person name="Pangilinan J."/>
            <person name="Riley R."/>
            <person name="LaButti K."/>
            <person name="Andreopoulos B."/>
            <person name="Lipzen A."/>
            <person name="Chen C."/>
            <person name="Yan M."/>
            <person name="Daum C."/>
            <person name="Ng V."/>
            <person name="Clum A."/>
            <person name="Steindorff A."/>
            <person name="Ohm R.A."/>
            <person name="Martin F."/>
            <person name="Silar P."/>
            <person name="Natvig D.O."/>
            <person name="Lalanne C."/>
            <person name="Gautier V."/>
            <person name="Ament-Velasquez S.L."/>
            <person name="Kruys A."/>
            <person name="Hutchinson M.I."/>
            <person name="Powell A.J."/>
            <person name="Barry K."/>
            <person name="Miller A.N."/>
            <person name="Grigoriev I.V."/>
            <person name="Debuchy R."/>
            <person name="Gladieux P."/>
            <person name="Hiltunen Thoren M."/>
            <person name="Johannesson H."/>
        </authorList>
    </citation>
    <scope>NUCLEOTIDE SEQUENCE</scope>
    <source>
        <strain evidence="13">CBS 118394</strain>
    </source>
</reference>
<evidence type="ECO:0000256" key="6">
    <source>
        <dbReference type="ARBA" id="ARBA00023268"/>
    </source>
</evidence>
<dbReference type="InterPro" id="IPR036736">
    <property type="entry name" value="ACP-like_sf"/>
</dbReference>
<dbReference type="Gene3D" id="3.40.50.720">
    <property type="entry name" value="NAD(P)-binding Rossmann-like Domain"/>
    <property type="match status" value="2"/>
</dbReference>
<dbReference type="Gene3D" id="1.10.1200.10">
    <property type="entry name" value="ACP-like"/>
    <property type="match status" value="1"/>
</dbReference>
<dbReference type="InterPro" id="IPR029063">
    <property type="entry name" value="SAM-dependent_MTases_sf"/>
</dbReference>
<dbReference type="PANTHER" id="PTHR43775">
    <property type="entry name" value="FATTY ACID SYNTHASE"/>
    <property type="match status" value="1"/>
</dbReference>
<evidence type="ECO:0000256" key="7">
    <source>
        <dbReference type="ARBA" id="ARBA00023315"/>
    </source>
</evidence>
<dbReference type="Pfam" id="PF01209">
    <property type="entry name" value="Ubie_methyltran"/>
    <property type="match status" value="1"/>
</dbReference>
<dbReference type="EMBL" id="JAUEDM010000005">
    <property type="protein sequence ID" value="KAK3315855.1"/>
    <property type="molecule type" value="Genomic_DNA"/>
</dbReference>
<dbReference type="SUPFAM" id="SSF53335">
    <property type="entry name" value="S-adenosyl-L-methionine-dependent methyltransferases"/>
    <property type="match status" value="1"/>
</dbReference>
<dbReference type="Pfam" id="PF00109">
    <property type="entry name" value="ketoacyl-synt"/>
    <property type="match status" value="1"/>
</dbReference>
<dbReference type="Pfam" id="PF21089">
    <property type="entry name" value="PKS_DH_N"/>
    <property type="match status" value="1"/>
</dbReference>
<dbReference type="InterPro" id="IPR000542">
    <property type="entry name" value="Carn_acyl_trans"/>
</dbReference>
<dbReference type="SUPFAM" id="SSF52151">
    <property type="entry name" value="FabD/lysophospholipase-like"/>
    <property type="match status" value="1"/>
</dbReference>
<dbReference type="InterPro" id="IPR016036">
    <property type="entry name" value="Malonyl_transacylase_ACP-bd"/>
</dbReference>
<dbReference type="GO" id="GO:0006633">
    <property type="term" value="P:fatty acid biosynthetic process"/>
    <property type="evidence" value="ECO:0007669"/>
    <property type="project" value="TreeGrafter"/>
</dbReference>
<dbReference type="Gene3D" id="3.10.129.110">
    <property type="entry name" value="Polyketide synthase dehydratase"/>
    <property type="match status" value="1"/>
</dbReference>
<dbReference type="InterPro" id="IPR042231">
    <property type="entry name" value="Cho/carn_acyl_trans_2"/>
</dbReference>
<evidence type="ECO:0000256" key="5">
    <source>
        <dbReference type="ARBA" id="ARBA00023002"/>
    </source>
</evidence>
<dbReference type="SUPFAM" id="SSF55048">
    <property type="entry name" value="Probable ACP-binding domain of malonyl-CoA ACP transacylase"/>
    <property type="match status" value="1"/>
</dbReference>
<dbReference type="SMART" id="SM00825">
    <property type="entry name" value="PKS_KS"/>
    <property type="match status" value="1"/>
</dbReference>
<dbReference type="Proteomes" id="UP001283341">
    <property type="component" value="Unassembled WGS sequence"/>
</dbReference>
<dbReference type="InterPro" id="IPR014043">
    <property type="entry name" value="Acyl_transferase_dom"/>
</dbReference>
<dbReference type="Gene3D" id="3.40.50.150">
    <property type="entry name" value="Vaccinia Virus protein VP39"/>
    <property type="match status" value="1"/>
</dbReference>
<keyword evidence="2" id="KW-0596">Phosphopantetheine</keyword>
<name>A0AAE0HZQ0_9PEZI</name>
<dbReference type="SUPFAM" id="SSF52777">
    <property type="entry name" value="CoA-dependent acyltransferases"/>
    <property type="match status" value="2"/>
</dbReference>
<dbReference type="InterPro" id="IPR014031">
    <property type="entry name" value="Ketoacyl_synth_C"/>
</dbReference>
<dbReference type="InterPro" id="IPR020841">
    <property type="entry name" value="PKS_Beta-ketoAc_synthase_dom"/>
</dbReference>
<evidence type="ECO:0000256" key="4">
    <source>
        <dbReference type="ARBA" id="ARBA00022679"/>
    </source>
</evidence>
<dbReference type="SMART" id="SM00829">
    <property type="entry name" value="PKS_ER"/>
    <property type="match status" value="1"/>
</dbReference>
<evidence type="ECO:0000256" key="3">
    <source>
        <dbReference type="ARBA" id="ARBA00022553"/>
    </source>
</evidence>
<dbReference type="SUPFAM" id="SSF53901">
    <property type="entry name" value="Thiolase-like"/>
    <property type="match status" value="1"/>
</dbReference>
<feature type="active site" description="Proton donor; for dehydratase activity" evidence="9">
    <location>
        <position position="1168"/>
    </location>
</feature>
<dbReference type="GO" id="GO:1901336">
    <property type="term" value="P:lactone biosynthetic process"/>
    <property type="evidence" value="ECO:0007669"/>
    <property type="project" value="UniProtKB-ARBA"/>
</dbReference>
<keyword evidence="14" id="KW-1185">Reference proteome</keyword>
<gene>
    <name evidence="13" type="ORF">B0H66DRAFT_498897</name>
</gene>
<keyword evidence="7" id="KW-0012">Acyltransferase</keyword>
<dbReference type="Pfam" id="PF00755">
    <property type="entry name" value="Carn_acyltransf"/>
    <property type="match status" value="1"/>
</dbReference>
<dbReference type="InterPro" id="IPR011032">
    <property type="entry name" value="GroES-like_sf"/>
</dbReference>
<accession>A0AAE0HZQ0</accession>